<dbReference type="EMBL" id="CYSF01000006">
    <property type="protein sequence ID" value="CUH83627.1"/>
    <property type="molecule type" value="Genomic_DNA"/>
</dbReference>
<organism evidence="4 5">
    <name type="scientific">Thalassovita mediterranea</name>
    <dbReference type="NCBI Taxonomy" id="340021"/>
    <lineage>
        <taxon>Bacteria</taxon>
        <taxon>Pseudomonadati</taxon>
        <taxon>Pseudomonadota</taxon>
        <taxon>Alphaproteobacteria</taxon>
        <taxon>Rhodobacterales</taxon>
        <taxon>Roseobacteraceae</taxon>
        <taxon>Thalassovita</taxon>
    </lineage>
</organism>
<feature type="domain" description="FAD-binding" evidence="3">
    <location>
        <begin position="7"/>
        <end position="342"/>
    </location>
</feature>
<evidence type="ECO:0000313" key="4">
    <source>
        <dbReference type="EMBL" id="CUH83627.1"/>
    </source>
</evidence>
<dbReference type="EC" id="1.14.13.24" evidence="4"/>
<dbReference type="GO" id="GO:0071949">
    <property type="term" value="F:FAD binding"/>
    <property type="evidence" value="ECO:0007669"/>
    <property type="project" value="InterPro"/>
</dbReference>
<evidence type="ECO:0000259" key="3">
    <source>
        <dbReference type="Pfam" id="PF01494"/>
    </source>
</evidence>
<evidence type="ECO:0000256" key="2">
    <source>
        <dbReference type="ARBA" id="ARBA00023033"/>
    </source>
</evidence>
<dbReference type="PANTHER" id="PTHR13789">
    <property type="entry name" value="MONOOXYGENASE"/>
    <property type="match status" value="1"/>
</dbReference>
<keyword evidence="1 4" id="KW-0560">Oxidoreductase</keyword>
<dbReference type="InterPro" id="IPR050493">
    <property type="entry name" value="FAD-dep_Monooxygenase_BioMet"/>
</dbReference>
<protein>
    <submittedName>
        <fullName evidence="4">3-hydroxybenzoate 6-hydroxylase 1</fullName>
        <ecNumber evidence="4">1.14.13.24</ecNumber>
    </submittedName>
</protein>
<dbReference type="GO" id="GO:0018669">
    <property type="term" value="F:3-hydroxybenzoate 6-monooxygenase activity"/>
    <property type="evidence" value="ECO:0007669"/>
    <property type="project" value="UniProtKB-EC"/>
</dbReference>
<proteinExistence type="predicted"/>
<keyword evidence="2" id="KW-0503">Monooxygenase</keyword>
<evidence type="ECO:0000313" key="5">
    <source>
        <dbReference type="Proteomes" id="UP000051681"/>
    </source>
</evidence>
<dbReference type="Proteomes" id="UP000051681">
    <property type="component" value="Unassembled WGS sequence"/>
</dbReference>
<evidence type="ECO:0000256" key="1">
    <source>
        <dbReference type="ARBA" id="ARBA00023002"/>
    </source>
</evidence>
<name>A0A0N7M1L3_9RHOB</name>
<dbReference type="PRINTS" id="PR00420">
    <property type="entry name" value="RNGMNOXGNASE"/>
</dbReference>
<dbReference type="RefSeq" id="WP_058317778.1">
    <property type="nucleotide sequence ID" value="NZ_CYSF01000006.1"/>
</dbReference>
<dbReference type="PANTHER" id="PTHR13789:SF309">
    <property type="entry name" value="PUTATIVE (AFU_ORTHOLOGUE AFUA_6G14510)-RELATED"/>
    <property type="match status" value="1"/>
</dbReference>
<dbReference type="Gene3D" id="3.50.50.60">
    <property type="entry name" value="FAD/NAD(P)-binding domain"/>
    <property type="match status" value="1"/>
</dbReference>
<dbReference type="InterPro" id="IPR036188">
    <property type="entry name" value="FAD/NAD-bd_sf"/>
</dbReference>
<dbReference type="Pfam" id="PF01494">
    <property type="entry name" value="FAD_binding_3"/>
    <property type="match status" value="1"/>
</dbReference>
<dbReference type="STRING" id="340021.TM5383_00823"/>
<gene>
    <name evidence="4" type="primary">xlnD</name>
    <name evidence="4" type="ORF">TM5383_00823</name>
</gene>
<accession>A0A0N7M1L3</accession>
<sequence length="396" mass="42795">MSLLGMKIVVIGGGIGGLAAARACALRGASVTLLEQADAIREVGAGLQISPNGFAVLRGLGLGDALVRDSVQGQAVSLRDYQKGEVLRLDLTRLDDQSYFFVHRADLVDILARGAREAGVKIRLLQKVKTVHPATLDQSARVCLANGSHMEADLIIGADGLHSVVRPVLNGADKPFFTGQTAWRATVPNTMGRGPEAWLHMAPGRHLVSYPLRDGTLLNLVAIQERTDWSEEGWAHQDDPDNLRRAFADFGSEAQKMLAAVDDVHLWGLFRHPVAQVWQQGNCALVGDAAHPTLPFLAQGASMALEDAWALADELAASEDVPSALAAYQARRQPRATKVINAASGNAWKYHLRFPPLRFAAHTALRLGGRFAPDKMLHQFDWLYAHDETAGPTAVV</sequence>
<keyword evidence="5" id="KW-1185">Reference proteome</keyword>
<dbReference type="InterPro" id="IPR002938">
    <property type="entry name" value="FAD-bd"/>
</dbReference>
<dbReference type="SUPFAM" id="SSF51905">
    <property type="entry name" value="FAD/NAD(P)-binding domain"/>
    <property type="match status" value="1"/>
</dbReference>
<dbReference type="SUPFAM" id="SSF54373">
    <property type="entry name" value="FAD-linked reductases, C-terminal domain"/>
    <property type="match status" value="1"/>
</dbReference>
<reference evidence="4 5" key="1">
    <citation type="submission" date="2015-09" db="EMBL/GenBank/DDBJ databases">
        <authorList>
            <consortium name="Swine Surveillance"/>
        </authorList>
    </citation>
    <scope>NUCLEOTIDE SEQUENCE [LARGE SCALE GENOMIC DNA]</scope>
    <source>
        <strain evidence="4 5">CECT 8383</strain>
    </source>
</reference>
<dbReference type="AlphaFoldDB" id="A0A0N7M1L3"/>
<dbReference type="OrthoDB" id="4230779at2"/>